<dbReference type="SUPFAM" id="SSF51215">
    <property type="entry name" value="Regulatory protein AraC"/>
    <property type="match status" value="1"/>
</dbReference>
<feature type="domain" description="HTH araC/xylS-type" evidence="4">
    <location>
        <begin position="189"/>
        <end position="287"/>
    </location>
</feature>
<evidence type="ECO:0000313" key="6">
    <source>
        <dbReference type="Proteomes" id="UP000199437"/>
    </source>
</evidence>
<keyword evidence="2 5" id="KW-0238">DNA-binding</keyword>
<dbReference type="Gene3D" id="1.10.10.60">
    <property type="entry name" value="Homeodomain-like"/>
    <property type="match status" value="1"/>
</dbReference>
<dbReference type="InterPro" id="IPR003313">
    <property type="entry name" value="AraC-bd"/>
</dbReference>
<dbReference type="SUPFAM" id="SSF46689">
    <property type="entry name" value="Homeodomain-like"/>
    <property type="match status" value="1"/>
</dbReference>
<dbReference type="RefSeq" id="WP_090260931.1">
    <property type="nucleotide sequence ID" value="NZ_FOIR01000005.1"/>
</dbReference>
<dbReference type="PANTHER" id="PTHR43280">
    <property type="entry name" value="ARAC-FAMILY TRANSCRIPTIONAL REGULATOR"/>
    <property type="match status" value="1"/>
</dbReference>
<dbReference type="InterPro" id="IPR020449">
    <property type="entry name" value="Tscrpt_reg_AraC-type_HTH"/>
</dbReference>
<evidence type="ECO:0000313" key="5">
    <source>
        <dbReference type="EMBL" id="SEW42585.1"/>
    </source>
</evidence>
<dbReference type="Proteomes" id="UP000199437">
    <property type="component" value="Unassembled WGS sequence"/>
</dbReference>
<organism evidence="5 6">
    <name type="scientific">Roseivirga pacifica</name>
    <dbReference type="NCBI Taxonomy" id="1267423"/>
    <lineage>
        <taxon>Bacteria</taxon>
        <taxon>Pseudomonadati</taxon>
        <taxon>Bacteroidota</taxon>
        <taxon>Cytophagia</taxon>
        <taxon>Cytophagales</taxon>
        <taxon>Roseivirgaceae</taxon>
        <taxon>Roseivirga</taxon>
    </lineage>
</organism>
<evidence type="ECO:0000256" key="3">
    <source>
        <dbReference type="ARBA" id="ARBA00023163"/>
    </source>
</evidence>
<dbReference type="InterPro" id="IPR014710">
    <property type="entry name" value="RmlC-like_jellyroll"/>
</dbReference>
<dbReference type="STRING" id="1267423.SAMN05216290_3857"/>
<dbReference type="GO" id="GO:0003700">
    <property type="term" value="F:DNA-binding transcription factor activity"/>
    <property type="evidence" value="ECO:0007669"/>
    <property type="project" value="InterPro"/>
</dbReference>
<dbReference type="InterPro" id="IPR018060">
    <property type="entry name" value="HTH_AraC"/>
</dbReference>
<dbReference type="GeneID" id="99988523"/>
<sequence>MEPKLDVLQLKRFDESIQEFYCNTFSDHVERHHKEILVPHKHDFYLTVLFTRGSGIHEIDFNRYRIEPGAVFFLSPGQSHFWEPSADAEGVIFFHSKAFFDLAFNGRSVEDLPFFDSLFNPPQLVLSTNTDGFASRFSGVLEEYRGEAPFRGQVIRAMLDLLYLQLSRVYLKANDGKIGHVGTDAKHLAQFDQLVERYYKTDKSAGQYAQRMNMTVRHLNRITRALLNKPTTVLIMERVVLEAKRLLVNTNNSLTDVALALGFEDYAYFSRVFKKYSGLSPSQFAKQYKTAFLR</sequence>
<dbReference type="SMART" id="SM00342">
    <property type="entry name" value="HTH_ARAC"/>
    <property type="match status" value="1"/>
</dbReference>
<keyword evidence="6" id="KW-1185">Reference proteome</keyword>
<accession>A0A1I0RMU9</accession>
<dbReference type="Pfam" id="PF02311">
    <property type="entry name" value="AraC_binding"/>
    <property type="match status" value="1"/>
</dbReference>
<keyword evidence="3" id="KW-0804">Transcription</keyword>
<evidence type="ECO:0000256" key="1">
    <source>
        <dbReference type="ARBA" id="ARBA00023015"/>
    </source>
</evidence>
<protein>
    <submittedName>
        <fullName evidence="5">AraC-type DNA-binding protein</fullName>
    </submittedName>
</protein>
<dbReference type="InterPro" id="IPR009057">
    <property type="entry name" value="Homeodomain-like_sf"/>
</dbReference>
<reference evidence="6" key="1">
    <citation type="submission" date="2016-10" db="EMBL/GenBank/DDBJ databases">
        <authorList>
            <person name="Varghese N."/>
            <person name="Submissions S."/>
        </authorList>
    </citation>
    <scope>NUCLEOTIDE SEQUENCE [LARGE SCALE GENOMIC DNA]</scope>
    <source>
        <strain evidence="6">CGMCC 1.12402</strain>
    </source>
</reference>
<dbReference type="GO" id="GO:0043565">
    <property type="term" value="F:sequence-specific DNA binding"/>
    <property type="evidence" value="ECO:0007669"/>
    <property type="project" value="InterPro"/>
</dbReference>
<dbReference type="PANTHER" id="PTHR43280:SF32">
    <property type="entry name" value="TRANSCRIPTIONAL REGULATORY PROTEIN"/>
    <property type="match status" value="1"/>
</dbReference>
<proteinExistence type="predicted"/>
<dbReference type="AlphaFoldDB" id="A0A1I0RMU9"/>
<evidence type="ECO:0000259" key="4">
    <source>
        <dbReference type="PROSITE" id="PS01124"/>
    </source>
</evidence>
<keyword evidence="1" id="KW-0805">Transcription regulation</keyword>
<name>A0A1I0RMU9_9BACT</name>
<dbReference type="PRINTS" id="PR00032">
    <property type="entry name" value="HTHARAC"/>
</dbReference>
<dbReference type="Gene3D" id="2.60.120.10">
    <property type="entry name" value="Jelly Rolls"/>
    <property type="match status" value="1"/>
</dbReference>
<dbReference type="InterPro" id="IPR037923">
    <property type="entry name" value="HTH-like"/>
</dbReference>
<gene>
    <name evidence="5" type="ORF">SAMN05216290_3857</name>
</gene>
<dbReference type="OrthoDB" id="9793451at2"/>
<evidence type="ECO:0000256" key="2">
    <source>
        <dbReference type="ARBA" id="ARBA00023125"/>
    </source>
</evidence>
<dbReference type="EMBL" id="FOIR01000005">
    <property type="protein sequence ID" value="SEW42585.1"/>
    <property type="molecule type" value="Genomic_DNA"/>
</dbReference>
<dbReference type="PROSITE" id="PS01124">
    <property type="entry name" value="HTH_ARAC_FAMILY_2"/>
    <property type="match status" value="1"/>
</dbReference>
<dbReference type="Pfam" id="PF12833">
    <property type="entry name" value="HTH_18"/>
    <property type="match status" value="1"/>
</dbReference>